<dbReference type="SUPFAM" id="SSF53756">
    <property type="entry name" value="UDP-Glycosyltransferase/glycogen phosphorylase"/>
    <property type="match status" value="1"/>
</dbReference>
<dbReference type="PANTHER" id="PTHR46401:SF8">
    <property type="entry name" value="BLL6006 PROTEIN"/>
    <property type="match status" value="1"/>
</dbReference>
<keyword evidence="1" id="KW-1133">Transmembrane helix</keyword>
<name>K0Q6B6_9HYPH</name>
<dbReference type="Gene3D" id="3.40.50.2000">
    <property type="entry name" value="Glycogen Phosphorylase B"/>
    <property type="match status" value="2"/>
</dbReference>
<dbReference type="PANTHER" id="PTHR46401">
    <property type="entry name" value="GLYCOSYLTRANSFERASE WBBK-RELATED"/>
    <property type="match status" value="1"/>
</dbReference>
<feature type="transmembrane region" description="Helical" evidence="1">
    <location>
        <begin position="123"/>
        <end position="155"/>
    </location>
</feature>
<sequence length="527" mass="59876">MRKLGIFLGFTPKQLVPHEGIARLIGFIVKGALSAEGVSVTIAGPSWLKSEIQALLEDAKVPSGFVKIVTTRGEPFIVRLWKLSERFRRAKAKPKQKKNRIKRAALKVSSLAVYWLSTTSTTLFLAGAILVAALAVIFAIPAILTLILLVCTYAIKRALPRLSRYRAFRHLMREISEFNLEFKRKVRTLRIVDRVQDRELKRLVSKLNRRADTDVWYVPSMFWPQVAGLTGKVVMAAPDIVFYEHPGQYTSSDFEGSLDRITGSIAAADHLICYSEYVRSHHLVERQQVPAERVSVIRHGSIDTREVEAGTGDRQSALDVLHTYLNANQHRLPAYLNGFSFDDVDFLFYSSQARPHKNIEGLITVYEKILREHFRPVKLVLTAKFDTQSRIRELITKHGLENDVLSLSSVPNHVLAALYRLARLSVTPTMFEGGFPFTFSEAYSVGTPSVMSRIPVVTEVIQDQFLLDQMTFDPRDRKEMLEKILWGIDNRDLLLKQQLPLFETLQLRSWTNVADEYIALIRKVAGE</sequence>
<dbReference type="InterPro" id="IPR001296">
    <property type="entry name" value="Glyco_trans_1"/>
</dbReference>
<organism evidence="3 4">
    <name type="scientific">Rhizobium mesoamericanum STM3625</name>
    <dbReference type="NCBI Taxonomy" id="1211777"/>
    <lineage>
        <taxon>Bacteria</taxon>
        <taxon>Pseudomonadati</taxon>
        <taxon>Pseudomonadota</taxon>
        <taxon>Alphaproteobacteria</taxon>
        <taxon>Hyphomicrobiales</taxon>
        <taxon>Rhizobiaceae</taxon>
        <taxon>Rhizobium/Agrobacterium group</taxon>
        <taxon>Rhizobium</taxon>
    </lineage>
</organism>
<dbReference type="HOGENOM" id="CLU_037107_0_0_5"/>
<dbReference type="RefSeq" id="WP_007536952.1">
    <property type="nucleotide sequence ID" value="NZ_HF536773.1"/>
</dbReference>
<keyword evidence="4" id="KW-1185">Reference proteome</keyword>
<evidence type="ECO:0000313" key="3">
    <source>
        <dbReference type="EMBL" id="CCM79574.1"/>
    </source>
</evidence>
<evidence type="ECO:0000313" key="4">
    <source>
        <dbReference type="Proteomes" id="UP000009319"/>
    </source>
</evidence>
<gene>
    <name evidence="3" type="ORF">BN77_p10867</name>
</gene>
<evidence type="ECO:0000256" key="1">
    <source>
        <dbReference type="SAM" id="Phobius"/>
    </source>
</evidence>
<comment type="caution">
    <text evidence="3">The sequence shown here is derived from an EMBL/GenBank/DDBJ whole genome shotgun (WGS) entry which is preliminary data.</text>
</comment>
<evidence type="ECO:0000259" key="2">
    <source>
        <dbReference type="Pfam" id="PF00534"/>
    </source>
</evidence>
<feature type="domain" description="Glycosyl transferase family 1" evidence="2">
    <location>
        <begin position="342"/>
        <end position="493"/>
    </location>
</feature>
<keyword evidence="1" id="KW-0472">Membrane</keyword>
<dbReference type="Proteomes" id="UP000009319">
    <property type="component" value="Unassembled WGS sequence"/>
</dbReference>
<keyword evidence="1" id="KW-0812">Transmembrane</keyword>
<dbReference type="Pfam" id="PF00534">
    <property type="entry name" value="Glycos_transf_1"/>
    <property type="match status" value="1"/>
</dbReference>
<dbReference type="EMBL" id="CANI01000048">
    <property type="protein sequence ID" value="CCM79574.1"/>
    <property type="molecule type" value="Genomic_DNA"/>
</dbReference>
<dbReference type="STRING" id="1211777.BN77_p10867"/>
<proteinExistence type="predicted"/>
<accession>K0Q6B6</accession>
<dbReference type="GO" id="GO:0016757">
    <property type="term" value="F:glycosyltransferase activity"/>
    <property type="evidence" value="ECO:0007669"/>
    <property type="project" value="InterPro"/>
</dbReference>
<dbReference type="eggNOG" id="COG0438">
    <property type="taxonomic scope" value="Bacteria"/>
</dbReference>
<keyword evidence="3" id="KW-0808">Transferase</keyword>
<protein>
    <submittedName>
        <fullName evidence="3">Glycosyl transferase, group 1 family protein</fullName>
    </submittedName>
</protein>
<reference evidence="3 4" key="1">
    <citation type="journal article" date="2013" name="Genome Announc.">
        <title>Draft Genome Sequence of Rhizobium mesoamericanum STM3625, a Nitrogen-Fixing Symbiont of Mimosa pudica Isolated in French Guiana (South America).</title>
        <authorList>
            <person name="Moulin L."/>
            <person name="Mornico D."/>
            <person name="Melkonian R."/>
            <person name="Klonowska A."/>
        </authorList>
    </citation>
    <scope>NUCLEOTIDE SEQUENCE [LARGE SCALE GENOMIC DNA]</scope>
    <source>
        <strain evidence="3 4">STM3625</strain>
    </source>
</reference>
<dbReference type="AlphaFoldDB" id="K0Q6B6"/>